<keyword evidence="6" id="KW-1185">Reference proteome</keyword>
<reference evidence="5 6" key="1">
    <citation type="submission" date="2020-11" db="EMBL/GenBank/DDBJ databases">
        <title>Fusibacter basophilias sp. nov.</title>
        <authorList>
            <person name="Qiu D."/>
        </authorList>
    </citation>
    <scope>NUCLEOTIDE SEQUENCE [LARGE SCALE GENOMIC DNA]</scope>
    <source>
        <strain evidence="5 6">Q10-2</strain>
    </source>
</reference>
<proteinExistence type="predicted"/>
<dbReference type="NCBIfam" id="TIGR02543">
    <property type="entry name" value="List_Bact_rpt"/>
    <property type="match status" value="1"/>
</dbReference>
<comment type="caution">
    <text evidence="5">The sequence shown here is derived from an EMBL/GenBank/DDBJ whole genome shotgun (WGS) entry which is preliminary data.</text>
</comment>
<evidence type="ECO:0000256" key="2">
    <source>
        <dbReference type="ARBA" id="ARBA00022737"/>
    </source>
</evidence>
<dbReference type="InterPro" id="IPR013378">
    <property type="entry name" value="InlB-like_B-rpt"/>
</dbReference>
<feature type="domain" description="SLH" evidence="4">
    <location>
        <begin position="23"/>
        <end position="82"/>
    </location>
</feature>
<feature type="compositionally biased region" description="Low complexity" evidence="3">
    <location>
        <begin position="419"/>
        <end position="430"/>
    </location>
</feature>
<evidence type="ECO:0000313" key="6">
    <source>
        <dbReference type="Proteomes" id="UP000614200"/>
    </source>
</evidence>
<protein>
    <submittedName>
        <fullName evidence="5">S-layer homology domain-containing protein</fullName>
    </submittedName>
</protein>
<dbReference type="InterPro" id="IPR051465">
    <property type="entry name" value="Cell_Envelope_Struct_Comp"/>
</dbReference>
<dbReference type="PROSITE" id="PS51272">
    <property type="entry name" value="SLH"/>
    <property type="match status" value="3"/>
</dbReference>
<evidence type="ECO:0000256" key="3">
    <source>
        <dbReference type="SAM" id="MobiDB-lite"/>
    </source>
</evidence>
<evidence type="ECO:0000259" key="4">
    <source>
        <dbReference type="PROSITE" id="PS51272"/>
    </source>
</evidence>
<comment type="subcellular location">
    <subcellularLocation>
        <location evidence="1">Cell envelope</location>
    </subcellularLocation>
</comment>
<dbReference type="Proteomes" id="UP000614200">
    <property type="component" value="Unassembled WGS sequence"/>
</dbReference>
<dbReference type="RefSeq" id="WP_194703408.1">
    <property type="nucleotide sequence ID" value="NZ_JADKNH010000013.1"/>
</dbReference>
<accession>A0ABR9ZXH4</accession>
<dbReference type="Pfam" id="PF00395">
    <property type="entry name" value="SLH"/>
    <property type="match status" value="3"/>
</dbReference>
<dbReference type="EMBL" id="JADKNH010000013">
    <property type="protein sequence ID" value="MBF4695165.1"/>
    <property type="molecule type" value="Genomic_DNA"/>
</dbReference>
<dbReference type="PANTHER" id="PTHR43308">
    <property type="entry name" value="OUTER MEMBRANE PROTEIN ALPHA-RELATED"/>
    <property type="match status" value="1"/>
</dbReference>
<feature type="domain" description="SLH" evidence="4">
    <location>
        <begin position="147"/>
        <end position="210"/>
    </location>
</feature>
<evidence type="ECO:0000313" key="5">
    <source>
        <dbReference type="EMBL" id="MBF4695165.1"/>
    </source>
</evidence>
<dbReference type="Gene3D" id="2.60.40.4270">
    <property type="entry name" value="Listeria-Bacteroides repeat domain"/>
    <property type="match status" value="1"/>
</dbReference>
<feature type="compositionally biased region" description="Basic and acidic residues" evidence="3">
    <location>
        <begin position="453"/>
        <end position="465"/>
    </location>
</feature>
<feature type="domain" description="SLH" evidence="4">
    <location>
        <begin position="83"/>
        <end position="146"/>
    </location>
</feature>
<sequence length="1129" mass="122323">MKRIWSVMLIVVLMVIMITPVYADVPVQDDLIGHWSEQIMREWIEAGLVSGYEGDHYKPNAAITRAEFCTLLNNVVGLTPSYNAIAFKDVSPSDWFYQTIKNAAGNGLISGYEDGLFYPNKPIKREEAAVIVEKILSQNTAFHPASLNDFKDYSEISAWSREAMGVLVAKGYLSGYPDATLRAQQSITRGEVVAMLDKIFGEIFNVEGIYKGEKGSSYGNVTIASSAVTLEDMVVKGDLYIAESVGNGDVTLNNVTVEGDIIVKGGGEHSIHFNNINVLGALVVKKADNKIRIVASGTTRVNVTYLASGALLVEDELAAEGFNNVILDAKTLEGLEVELVGTFNTVEALTEGFKINLSEKSIIQQLNVNDKAKGFDIAGKGIIKAASINADNSHINANVEKMSVGENVKEVTANGKSIAAGTNTNNAQTGGATGGVPGGATGPSSGGDSSSNDSKDDSKDDDQKDPAPLAVLTLSKSSVQMTTSQMLTVTATVQYTTSSMVNANVIWVSQSPKAISVAKNGSEISNTGSQMVIENQLKALSTTSSAIITVYVVKDPLLSDPLVSSNVITSKYISAKVSEATTEVHTIYFEVAEGDTTSVPQKEVIHGQVVVAPVVPTKTGYTFKGWYLDNIQYDFSKPVEKDMTLKAVWEIATTQYIDNRFDTGYPLVKIDDKGYITLSLKLKDTPVSAVRAYIIADPRNAHLTPDKIAVMHGHTGNGNHVAEVSYNGYLEIKDAAVHNITTTAKIRDEKALVAIVLEDHNMTSSEPTIIEIEKPLISELDEYPPTMSGIYINDAKNKIYVYTYDELDGSKTAATSDFKLTYRGKPMAVTSVHVLEDAIKYYDAVEIGISGLASDIQISDLSLSYTGTGITDKAKVPNAFEMFSDENVQSATAKITDVFVSPDVQFVGFKIRPGIETAYESGHVYDVKAYYTNSFASISSSNKLTIEEAHSSFNMDEIDFVYKITNAPSPVEGYKIYIVAEVTTCARDRVTINSSAITPKVVNTPSLLSASYNASSQRFNIVYNGLIREHSISGCLFDIKVVDSNNAIIETSTLEGKGYGRSEDDGSGIYQNTSIIDFHGNYYYGTLPTVSSGMKLYIRYNPKHSDGYLESISGQELKTISDWVEVTIQ</sequence>
<organism evidence="5 6">
    <name type="scientific">Fusibacter ferrireducens</name>
    <dbReference type="NCBI Taxonomy" id="2785058"/>
    <lineage>
        <taxon>Bacteria</taxon>
        <taxon>Bacillati</taxon>
        <taxon>Bacillota</taxon>
        <taxon>Clostridia</taxon>
        <taxon>Eubacteriales</taxon>
        <taxon>Eubacteriales Family XII. Incertae Sedis</taxon>
        <taxon>Fusibacter</taxon>
    </lineage>
</organism>
<evidence type="ECO:0000256" key="1">
    <source>
        <dbReference type="ARBA" id="ARBA00004196"/>
    </source>
</evidence>
<dbReference type="InterPro" id="IPR042229">
    <property type="entry name" value="Listeria/Bacterioides_rpt_sf"/>
</dbReference>
<feature type="compositionally biased region" description="Gly residues" evidence="3">
    <location>
        <begin position="431"/>
        <end position="445"/>
    </location>
</feature>
<feature type="region of interest" description="Disordered" evidence="3">
    <location>
        <begin position="419"/>
        <end position="466"/>
    </location>
</feature>
<dbReference type="Pfam" id="PF09479">
    <property type="entry name" value="Flg_new"/>
    <property type="match status" value="1"/>
</dbReference>
<keyword evidence="2" id="KW-0677">Repeat</keyword>
<dbReference type="InterPro" id="IPR001119">
    <property type="entry name" value="SLH_dom"/>
</dbReference>
<gene>
    <name evidence="5" type="ORF">ISU02_18860</name>
</gene>
<name>A0ABR9ZXH4_9FIRM</name>